<name>A0A820KS46_9BILA</name>
<organism evidence="2 3">
    <name type="scientific">Rotaria sordida</name>
    <dbReference type="NCBI Taxonomy" id="392033"/>
    <lineage>
        <taxon>Eukaryota</taxon>
        <taxon>Metazoa</taxon>
        <taxon>Spiralia</taxon>
        <taxon>Gnathifera</taxon>
        <taxon>Rotifera</taxon>
        <taxon>Eurotatoria</taxon>
        <taxon>Bdelloidea</taxon>
        <taxon>Philodinida</taxon>
        <taxon>Philodinidae</taxon>
        <taxon>Rotaria</taxon>
    </lineage>
</organism>
<evidence type="ECO:0000313" key="2">
    <source>
        <dbReference type="EMBL" id="CAF4343989.1"/>
    </source>
</evidence>
<dbReference type="Proteomes" id="UP000663823">
    <property type="component" value="Unassembled WGS sequence"/>
</dbReference>
<accession>A0A820KS46</accession>
<protein>
    <submittedName>
        <fullName evidence="2">Uncharacterized protein</fullName>
    </submittedName>
</protein>
<evidence type="ECO:0000256" key="1">
    <source>
        <dbReference type="SAM" id="Coils"/>
    </source>
</evidence>
<feature type="non-terminal residue" evidence="2">
    <location>
        <position position="1"/>
    </location>
</feature>
<dbReference type="AlphaFoldDB" id="A0A820KS46"/>
<dbReference type="EMBL" id="CAJOAX010061255">
    <property type="protein sequence ID" value="CAF4343989.1"/>
    <property type="molecule type" value="Genomic_DNA"/>
</dbReference>
<sequence>NQIIKEPEDFHQQYEILQKTNDELRSESETNLETIKESYINTINELNQELLIIKDELEKQTNTLNQQQLIGKFHSLYY</sequence>
<reference evidence="2" key="1">
    <citation type="submission" date="2021-02" db="EMBL/GenBank/DDBJ databases">
        <authorList>
            <person name="Nowell W R."/>
        </authorList>
    </citation>
    <scope>NUCLEOTIDE SEQUENCE</scope>
</reference>
<feature type="coiled-coil region" evidence="1">
    <location>
        <begin position="29"/>
        <end position="67"/>
    </location>
</feature>
<evidence type="ECO:0000313" key="3">
    <source>
        <dbReference type="Proteomes" id="UP000663823"/>
    </source>
</evidence>
<keyword evidence="1" id="KW-0175">Coiled coil</keyword>
<proteinExistence type="predicted"/>
<gene>
    <name evidence="2" type="ORF">OTI717_LOCUS43330</name>
</gene>
<comment type="caution">
    <text evidence="2">The sequence shown here is derived from an EMBL/GenBank/DDBJ whole genome shotgun (WGS) entry which is preliminary data.</text>
</comment>